<proteinExistence type="predicted"/>
<evidence type="ECO:0000256" key="3">
    <source>
        <dbReference type="ARBA" id="ARBA00022692"/>
    </source>
</evidence>
<keyword evidence="4 6" id="KW-1133">Transmembrane helix</keyword>
<organism evidence="7 8">
    <name type="scientific">Trueperella abortisuis</name>
    <dbReference type="NCBI Taxonomy" id="445930"/>
    <lineage>
        <taxon>Bacteria</taxon>
        <taxon>Bacillati</taxon>
        <taxon>Actinomycetota</taxon>
        <taxon>Actinomycetes</taxon>
        <taxon>Actinomycetales</taxon>
        <taxon>Actinomycetaceae</taxon>
        <taxon>Trueperella</taxon>
    </lineage>
</organism>
<dbReference type="SUPFAM" id="SSF103473">
    <property type="entry name" value="MFS general substrate transporter"/>
    <property type="match status" value="1"/>
</dbReference>
<evidence type="ECO:0000256" key="6">
    <source>
        <dbReference type="SAM" id="Phobius"/>
    </source>
</evidence>
<dbReference type="CDD" id="cd06173">
    <property type="entry name" value="MFS_MefA_like"/>
    <property type="match status" value="1"/>
</dbReference>
<feature type="transmembrane region" description="Helical" evidence="6">
    <location>
        <begin position="169"/>
        <end position="186"/>
    </location>
</feature>
<feature type="transmembrane region" description="Helical" evidence="6">
    <location>
        <begin position="256"/>
        <end position="278"/>
    </location>
</feature>
<keyword evidence="8" id="KW-1185">Reference proteome</keyword>
<comment type="subcellular location">
    <subcellularLocation>
        <location evidence="1">Cell membrane</location>
        <topology evidence="1">Multi-pass membrane protein</topology>
    </subcellularLocation>
</comment>
<keyword evidence="2" id="KW-1003">Cell membrane</keyword>
<gene>
    <name evidence="7" type="ORF">J2S45_002049</name>
</gene>
<name>A0ABT9PMK6_9ACTO</name>
<reference evidence="7 8" key="1">
    <citation type="submission" date="2023-07" db="EMBL/GenBank/DDBJ databases">
        <title>Sequencing the genomes of 1000 actinobacteria strains.</title>
        <authorList>
            <person name="Klenk H.-P."/>
        </authorList>
    </citation>
    <scope>NUCLEOTIDE SEQUENCE [LARGE SCALE GENOMIC DNA]</scope>
    <source>
        <strain evidence="7 8">DSM 19515</strain>
    </source>
</reference>
<dbReference type="Proteomes" id="UP001230145">
    <property type="component" value="Unassembled WGS sequence"/>
</dbReference>
<evidence type="ECO:0000313" key="8">
    <source>
        <dbReference type="Proteomes" id="UP001230145"/>
    </source>
</evidence>
<keyword evidence="3 6" id="KW-0812">Transmembrane</keyword>
<feature type="transmembrane region" description="Helical" evidence="6">
    <location>
        <begin position="354"/>
        <end position="372"/>
    </location>
</feature>
<feature type="transmembrane region" description="Helical" evidence="6">
    <location>
        <begin position="12"/>
        <end position="35"/>
    </location>
</feature>
<dbReference type="Gene3D" id="1.20.1250.20">
    <property type="entry name" value="MFS general substrate transporter like domains"/>
    <property type="match status" value="1"/>
</dbReference>
<dbReference type="InterPro" id="IPR011701">
    <property type="entry name" value="MFS"/>
</dbReference>
<sequence>MTQESFGVYRKLYSTTLINLIADAVVQVALPLAFLSATGSVSLAALLAGATLLTQLILTLPLAAVADMLPRRPIVIAGYVAEASCLAFLGVMLWFGVSNIIVFIGVGCLRGAASQFGVAASSGYIPQLLGRESLLRYNSRVETIEGVAAIGGPTLAGGIVSLLGGPIALAVPALMSAVNAVVYRALPDRPAPSPTKMSLTGAIAPRRIVTQITDGFTYVLRSRLLVSAQLVQFALGATTAGYIYGVVVYLKSSLDVPSWQVGFLLAASGVGGIAASLMLERFIPIDRYRIVIIIALLGVLTILIGFTFVENLFILATGLFLLDCCWVAVFIYVGTLSQYVTDDAHLARVDSVETLVFLGASSLSTLLAGTIIPTHGVTWYLTAISLATLPAVASLMLLPKTTPAKGDDPYGDVSHT</sequence>
<protein>
    <submittedName>
        <fullName evidence="7">MFS family permease</fullName>
    </submittedName>
</protein>
<feature type="transmembrane region" description="Helical" evidence="6">
    <location>
        <begin position="314"/>
        <end position="333"/>
    </location>
</feature>
<feature type="transmembrane region" description="Helical" evidence="6">
    <location>
        <begin position="230"/>
        <end position="250"/>
    </location>
</feature>
<dbReference type="InterPro" id="IPR036259">
    <property type="entry name" value="MFS_trans_sf"/>
</dbReference>
<evidence type="ECO:0000313" key="7">
    <source>
        <dbReference type="EMBL" id="MDP9833370.1"/>
    </source>
</evidence>
<keyword evidence="5 6" id="KW-0472">Membrane</keyword>
<feature type="transmembrane region" description="Helical" evidence="6">
    <location>
        <begin position="41"/>
        <end position="62"/>
    </location>
</feature>
<dbReference type="RefSeq" id="WP_307635346.1">
    <property type="nucleotide sequence ID" value="NZ_JAUSQL010000001.1"/>
</dbReference>
<evidence type="ECO:0000256" key="4">
    <source>
        <dbReference type="ARBA" id="ARBA00022989"/>
    </source>
</evidence>
<evidence type="ECO:0000256" key="1">
    <source>
        <dbReference type="ARBA" id="ARBA00004651"/>
    </source>
</evidence>
<dbReference type="Pfam" id="PF07690">
    <property type="entry name" value="MFS_1"/>
    <property type="match status" value="1"/>
</dbReference>
<dbReference type="PANTHER" id="PTHR23513:SF6">
    <property type="entry name" value="MAJOR FACILITATOR SUPERFAMILY ASSOCIATED DOMAIN-CONTAINING PROTEIN"/>
    <property type="match status" value="1"/>
</dbReference>
<evidence type="ECO:0000256" key="2">
    <source>
        <dbReference type="ARBA" id="ARBA00022475"/>
    </source>
</evidence>
<accession>A0ABT9PMK6</accession>
<dbReference type="EMBL" id="JAUSQL010000001">
    <property type="protein sequence ID" value="MDP9833370.1"/>
    <property type="molecule type" value="Genomic_DNA"/>
</dbReference>
<feature type="transmembrane region" description="Helical" evidence="6">
    <location>
        <begin position="290"/>
        <end position="308"/>
    </location>
</feature>
<comment type="caution">
    <text evidence="7">The sequence shown here is derived from an EMBL/GenBank/DDBJ whole genome shotgun (WGS) entry which is preliminary data.</text>
</comment>
<evidence type="ECO:0000256" key="5">
    <source>
        <dbReference type="ARBA" id="ARBA00023136"/>
    </source>
</evidence>
<feature type="transmembrane region" description="Helical" evidence="6">
    <location>
        <begin position="378"/>
        <end position="398"/>
    </location>
</feature>
<dbReference type="PANTHER" id="PTHR23513">
    <property type="entry name" value="INTEGRAL MEMBRANE EFFLUX PROTEIN-RELATED"/>
    <property type="match status" value="1"/>
</dbReference>